<dbReference type="EMBL" id="QFYS01000002">
    <property type="protein sequence ID" value="RAK67797.1"/>
    <property type="molecule type" value="Genomic_DNA"/>
</dbReference>
<evidence type="ECO:0000259" key="2">
    <source>
        <dbReference type="SMART" id="SM00470"/>
    </source>
</evidence>
<dbReference type="InterPro" id="IPR050336">
    <property type="entry name" value="Chromosome_partition/occlusion"/>
</dbReference>
<evidence type="ECO:0000313" key="4">
    <source>
        <dbReference type="Proteomes" id="UP000249524"/>
    </source>
</evidence>
<comment type="caution">
    <text evidence="3">The sequence shown here is derived from an EMBL/GenBank/DDBJ whole genome shotgun (WGS) entry which is preliminary data.</text>
</comment>
<dbReference type="Proteomes" id="UP000249524">
    <property type="component" value="Unassembled WGS sequence"/>
</dbReference>
<evidence type="ECO:0000313" key="3">
    <source>
        <dbReference type="EMBL" id="RAK67797.1"/>
    </source>
</evidence>
<dbReference type="GO" id="GO:0005694">
    <property type="term" value="C:chromosome"/>
    <property type="evidence" value="ECO:0007669"/>
    <property type="project" value="TreeGrafter"/>
</dbReference>
<organism evidence="3 4">
    <name type="scientific">Phenylobacterium kunshanense</name>
    <dbReference type="NCBI Taxonomy" id="1445034"/>
    <lineage>
        <taxon>Bacteria</taxon>
        <taxon>Pseudomonadati</taxon>
        <taxon>Pseudomonadota</taxon>
        <taxon>Alphaproteobacteria</taxon>
        <taxon>Caulobacterales</taxon>
        <taxon>Caulobacteraceae</taxon>
        <taxon>Phenylobacterium</taxon>
    </lineage>
</organism>
<feature type="compositionally biased region" description="Low complexity" evidence="1">
    <location>
        <begin position="667"/>
        <end position="694"/>
    </location>
</feature>
<dbReference type="SUPFAM" id="SSF109709">
    <property type="entry name" value="KorB DNA-binding domain-like"/>
    <property type="match status" value="1"/>
</dbReference>
<dbReference type="Gene3D" id="3.90.1530.30">
    <property type="match status" value="1"/>
</dbReference>
<reference evidence="3 4" key="1">
    <citation type="submission" date="2018-05" db="EMBL/GenBank/DDBJ databases">
        <authorList>
            <person name="Lanie J.A."/>
            <person name="Ng W.-L."/>
            <person name="Kazmierczak K.M."/>
            <person name="Andrzejewski T.M."/>
            <person name="Davidsen T.M."/>
            <person name="Wayne K.J."/>
            <person name="Tettelin H."/>
            <person name="Glass J.I."/>
            <person name="Rusch D."/>
            <person name="Podicherti R."/>
            <person name="Tsui H.-C.T."/>
            <person name="Winkler M.E."/>
        </authorList>
    </citation>
    <scope>NUCLEOTIDE SEQUENCE [LARGE SCALE GENOMIC DNA]</scope>
    <source>
        <strain evidence="3 4">BUT-10</strain>
    </source>
</reference>
<dbReference type="GO" id="GO:0007059">
    <property type="term" value="P:chromosome segregation"/>
    <property type="evidence" value="ECO:0007669"/>
    <property type="project" value="TreeGrafter"/>
</dbReference>
<dbReference type="CDD" id="cd16406">
    <property type="entry name" value="ParB_N_like"/>
    <property type="match status" value="1"/>
</dbReference>
<dbReference type="InterPro" id="IPR036086">
    <property type="entry name" value="ParB/Sulfiredoxin_sf"/>
</dbReference>
<dbReference type="RefSeq" id="WP_111275406.1">
    <property type="nucleotide sequence ID" value="NZ_QFYS01000002.1"/>
</dbReference>
<gene>
    <name evidence="3" type="ORF">DJ019_07820</name>
</gene>
<feature type="region of interest" description="Disordered" evidence="1">
    <location>
        <begin position="389"/>
        <end position="421"/>
    </location>
</feature>
<sequence length="694" mass="73729">MSKFNRSKMRLVAPSVEPATPDRTPVAYALRDLAVAPENLRFAEPADDGIGELAETIFAAGVLQPLTVRPGRGEERAGMVLDGRRRLLALGVLCEAGRIADDYPVSCFVETDVARQAAAVVLTNTAVPVHLADVIVAIGKMLKARLTIPAISGALGYGEIEVRRLAALSELHPKALEALKAGRCSLRQAKLLARLPDRDAQGEIAEAALNGFGFQEWRVAERLDAGQVTIHDRRFAFVGPERYAAAGGRLESDLFGERADVVLDPDRLQAAWTARAEAIARGLADGRGWQVHVTVDEFDVEDEGLEPFGDGYGMELEGEEREAWRTAAAAARAARDALAARDLVEADCDADIAAYLAARLAEDQAEAPTREVRLVAVFADATTGLDVRAWGPPAPVVETDEEQPAPTDDDEDADGPPRPAPRLFAVTAAPVAVAPVVEVEGVNHGLHELRTDVATRALIRALADDPVASLVAVVARLFCVLVLHQGVGRGGAGALSLAAEAYSRARTPAIPELDGEVRRRLADRREAWVASGLSPIAWVAALDAETRMALLAELAALSLDLREERTTSVRRGARAEAVEIAALCHADVTRHWTPDAMFLAAHPKAKLLAMLAEMGAEAPLAAGARKDELVALVAERAAERRWAPAYLSWAAEPPQAGDDDEPPPDAPDGSPDAEAAGQPEVEPSASDDAAPRAA</sequence>
<dbReference type="SUPFAM" id="SSF110849">
    <property type="entry name" value="ParB/Sulfiredoxin"/>
    <property type="match status" value="1"/>
</dbReference>
<dbReference type="AlphaFoldDB" id="A0A328BLH1"/>
<keyword evidence="4" id="KW-1185">Reference proteome</keyword>
<feature type="region of interest" description="Disordered" evidence="1">
    <location>
        <begin position="644"/>
        <end position="694"/>
    </location>
</feature>
<accession>A0A328BLH1</accession>
<name>A0A328BLH1_9CAUL</name>
<dbReference type="PANTHER" id="PTHR33375:SF7">
    <property type="entry name" value="CHROMOSOME 2-PARTITIONING PROTEIN PARB-RELATED"/>
    <property type="match status" value="1"/>
</dbReference>
<feature type="compositionally biased region" description="Acidic residues" evidence="1">
    <location>
        <begin position="398"/>
        <end position="414"/>
    </location>
</feature>
<dbReference type="SMART" id="SM00470">
    <property type="entry name" value="ParB"/>
    <property type="match status" value="1"/>
</dbReference>
<dbReference type="Gene3D" id="1.10.10.2830">
    <property type="match status" value="1"/>
</dbReference>
<dbReference type="OrthoDB" id="9813122at2"/>
<protein>
    <submittedName>
        <fullName evidence="3">Chromosome partitioning protein ParB</fullName>
    </submittedName>
</protein>
<evidence type="ECO:0000256" key="1">
    <source>
        <dbReference type="SAM" id="MobiDB-lite"/>
    </source>
</evidence>
<proteinExistence type="predicted"/>
<dbReference type="PANTHER" id="PTHR33375">
    <property type="entry name" value="CHROMOSOME-PARTITIONING PROTEIN PARB-RELATED"/>
    <property type="match status" value="1"/>
</dbReference>
<dbReference type="InterPro" id="IPR003115">
    <property type="entry name" value="ParB_N"/>
</dbReference>
<feature type="domain" description="ParB-like N-terminal" evidence="2">
    <location>
        <begin position="26"/>
        <end position="124"/>
    </location>
</feature>